<evidence type="ECO:0000256" key="3">
    <source>
        <dbReference type="ARBA" id="ARBA00023134"/>
    </source>
</evidence>
<sequence>MKTPINKIRNIGITAHIDAGKTTTTERILFYTGRKHKIGSVDDGTTEMDWMDQERDHGITITAAATTCFWQDHEIHLIDTPGHVDFTVEVERSLRVLDGAIALFCAVGGVEPQSETVWRQADRYEVPRIAFINKMDRLGANFFRVIDMMSDQLTTLPLPIQIPIGASDDFEGVIDLIKMKALYWNTNDQGQTYEFCDIPPAMQDEAELAREAMIEEISSQNDELLEKYLENETISEDLIKSAIRSGTLANVFFPIMCGASLRNIGVHPLIDAIVDFLPSPKEVPAIEGIVPNTENVEKREPTEDQPFSALAFKVASDLNVDKIVYCRLYSGVLKKGQVVLNVSKNKKERVMRILQVHANKKENCDQ</sequence>
<evidence type="ECO:0000256" key="1">
    <source>
        <dbReference type="ARBA" id="ARBA00022741"/>
    </source>
</evidence>
<dbReference type="PROSITE" id="PS51722">
    <property type="entry name" value="G_TR_2"/>
    <property type="match status" value="1"/>
</dbReference>
<dbReference type="GO" id="GO:0005525">
    <property type="term" value="F:GTP binding"/>
    <property type="evidence" value="ECO:0007669"/>
    <property type="project" value="UniProtKB-KW"/>
</dbReference>
<dbReference type="SUPFAM" id="SSF52540">
    <property type="entry name" value="P-loop containing nucleoside triphosphate hydrolases"/>
    <property type="match status" value="1"/>
</dbReference>
<proteinExistence type="predicted"/>
<dbReference type="InterPro" id="IPR027417">
    <property type="entry name" value="P-loop_NTPase"/>
</dbReference>
<organism evidence="5">
    <name type="scientific">marine metagenome</name>
    <dbReference type="NCBI Taxonomy" id="408172"/>
    <lineage>
        <taxon>unclassified sequences</taxon>
        <taxon>metagenomes</taxon>
        <taxon>ecological metagenomes</taxon>
    </lineage>
</organism>
<dbReference type="EMBL" id="UINC01038742">
    <property type="protein sequence ID" value="SVB36186.1"/>
    <property type="molecule type" value="Genomic_DNA"/>
</dbReference>
<accession>A0A382DCE8</accession>
<dbReference type="GO" id="GO:0032790">
    <property type="term" value="P:ribosome disassembly"/>
    <property type="evidence" value="ECO:0007669"/>
    <property type="project" value="TreeGrafter"/>
</dbReference>
<dbReference type="Gene3D" id="3.40.50.300">
    <property type="entry name" value="P-loop containing nucleotide triphosphate hydrolases"/>
    <property type="match status" value="1"/>
</dbReference>
<dbReference type="GO" id="GO:0003924">
    <property type="term" value="F:GTPase activity"/>
    <property type="evidence" value="ECO:0007669"/>
    <property type="project" value="InterPro"/>
</dbReference>
<dbReference type="PANTHER" id="PTHR43261">
    <property type="entry name" value="TRANSLATION ELONGATION FACTOR G-RELATED"/>
    <property type="match status" value="1"/>
</dbReference>
<dbReference type="InterPro" id="IPR009000">
    <property type="entry name" value="Transl_B-barrel_sf"/>
</dbReference>
<dbReference type="InterPro" id="IPR004161">
    <property type="entry name" value="EFTu-like_2"/>
</dbReference>
<dbReference type="Pfam" id="PF03144">
    <property type="entry name" value="GTP_EFTU_D2"/>
    <property type="match status" value="1"/>
</dbReference>
<gene>
    <name evidence="5" type="ORF">METZ01_LOCUS189040</name>
</gene>
<dbReference type="CDD" id="cd01886">
    <property type="entry name" value="EF-G"/>
    <property type="match status" value="1"/>
</dbReference>
<dbReference type="FunFam" id="3.40.50.300:FF:000029">
    <property type="entry name" value="Elongation factor G"/>
    <property type="match status" value="1"/>
</dbReference>
<name>A0A382DCE8_9ZZZZ</name>
<dbReference type="Pfam" id="PF00009">
    <property type="entry name" value="GTP_EFTU"/>
    <property type="match status" value="1"/>
</dbReference>
<evidence type="ECO:0000313" key="5">
    <source>
        <dbReference type="EMBL" id="SVB36186.1"/>
    </source>
</evidence>
<dbReference type="InterPro" id="IPR005225">
    <property type="entry name" value="Small_GTP-bd"/>
</dbReference>
<dbReference type="SUPFAM" id="SSF50447">
    <property type="entry name" value="Translation proteins"/>
    <property type="match status" value="1"/>
</dbReference>
<dbReference type="NCBIfam" id="TIGR00231">
    <property type="entry name" value="small_GTP"/>
    <property type="match status" value="1"/>
</dbReference>
<feature type="domain" description="Tr-type G" evidence="4">
    <location>
        <begin position="6"/>
        <end position="281"/>
    </location>
</feature>
<keyword evidence="3" id="KW-0342">GTP-binding</keyword>
<reference evidence="5" key="1">
    <citation type="submission" date="2018-05" db="EMBL/GenBank/DDBJ databases">
        <authorList>
            <person name="Lanie J.A."/>
            <person name="Ng W.-L."/>
            <person name="Kazmierczak K.M."/>
            <person name="Andrzejewski T.M."/>
            <person name="Davidsen T.M."/>
            <person name="Wayne K.J."/>
            <person name="Tettelin H."/>
            <person name="Glass J.I."/>
            <person name="Rusch D."/>
            <person name="Podicherti R."/>
            <person name="Tsui H.-C.T."/>
            <person name="Winkler M.E."/>
        </authorList>
    </citation>
    <scope>NUCLEOTIDE SEQUENCE</scope>
</reference>
<keyword evidence="2" id="KW-0648">Protein biosynthesis</keyword>
<feature type="non-terminal residue" evidence="5">
    <location>
        <position position="366"/>
    </location>
</feature>
<dbReference type="Gene3D" id="2.40.30.10">
    <property type="entry name" value="Translation factors"/>
    <property type="match status" value="1"/>
</dbReference>
<dbReference type="GO" id="GO:0006412">
    <property type="term" value="P:translation"/>
    <property type="evidence" value="ECO:0007669"/>
    <property type="project" value="UniProtKB-KW"/>
</dbReference>
<evidence type="ECO:0000256" key="2">
    <source>
        <dbReference type="ARBA" id="ARBA00022917"/>
    </source>
</evidence>
<dbReference type="PANTHER" id="PTHR43261:SF1">
    <property type="entry name" value="RIBOSOME-RELEASING FACTOR 2, MITOCHONDRIAL"/>
    <property type="match status" value="1"/>
</dbReference>
<dbReference type="PRINTS" id="PR00315">
    <property type="entry name" value="ELONGATNFCT"/>
</dbReference>
<evidence type="ECO:0000259" key="4">
    <source>
        <dbReference type="PROSITE" id="PS51722"/>
    </source>
</evidence>
<dbReference type="AlphaFoldDB" id="A0A382DCE8"/>
<dbReference type="InterPro" id="IPR000795">
    <property type="entry name" value="T_Tr_GTP-bd_dom"/>
</dbReference>
<keyword evidence="1" id="KW-0547">Nucleotide-binding</keyword>
<protein>
    <recommendedName>
        <fullName evidence="4">Tr-type G domain-containing protein</fullName>
    </recommendedName>
</protein>